<dbReference type="InterPro" id="IPR037053">
    <property type="entry name" value="Phage_tail_collar_dom_sf"/>
</dbReference>
<dbReference type="Proteomes" id="UP001236303">
    <property type="component" value="Unassembled WGS sequence"/>
</dbReference>
<dbReference type="AlphaFoldDB" id="A0AAW6Y2H7"/>
<evidence type="ECO:0000256" key="1">
    <source>
        <dbReference type="SAM" id="MobiDB-lite"/>
    </source>
</evidence>
<dbReference type="InterPro" id="IPR011083">
    <property type="entry name" value="Phage_tail_collar_dom"/>
</dbReference>
<feature type="compositionally biased region" description="Polar residues" evidence="1">
    <location>
        <begin position="473"/>
        <end position="486"/>
    </location>
</feature>
<name>A0AAW6Y2H7_NEISU</name>
<dbReference type="Gene3D" id="3.90.1340.10">
    <property type="entry name" value="Phage tail collar domain"/>
    <property type="match status" value="1"/>
</dbReference>
<dbReference type="EMBL" id="JASOPA010000001">
    <property type="protein sequence ID" value="MDK7241692.1"/>
    <property type="molecule type" value="Genomic_DNA"/>
</dbReference>
<evidence type="ECO:0000259" key="2">
    <source>
        <dbReference type="Pfam" id="PF07484"/>
    </source>
</evidence>
<comment type="caution">
    <text evidence="3">The sequence shown here is derived from an EMBL/GenBank/DDBJ whole genome shotgun (WGS) entry which is preliminary data.</text>
</comment>
<protein>
    <submittedName>
        <fullName evidence="3">Tail fiber protein</fullName>
    </submittedName>
</protein>
<gene>
    <name evidence="3" type="ORF">QP451_01355</name>
</gene>
<dbReference type="RefSeq" id="WP_070814015.1">
    <property type="nucleotide sequence ID" value="NZ_JASOPA010000001.1"/>
</dbReference>
<sequence length="508" mass="54865">MANAKELNQYTQNVRLIEPGDRVIGGTDAPINQPLQALANRTLYLKTQVESKIGNKGTQVIEGQLNIQTNAWEKIRFTNGDGSYWRFETAPVSEGENGARFNYVFTSGSREIGRVHFPRVSGSESVAYQSWVEANAARLATDKMNVATTNYYADQSGGYTKSGFYRSNGRQLDGNALPTMEIHIAHPEVVNGAHARGIGFSYGSASNPFHLVTSAWDANGRYIGMRTVLTEENGVMLSSDQTVGGIKTFTSKAVFNAGLSVSGNGKSADIHTGPKDIYLRNSKSSKYLQLKDDGTLTYSDVKIALMSDKSDAVNLDSTDNLATSKAVKTAYDNSIRRGGAVGLGGQNHQIAIGWDTPGLIARVDNNVMNVGVPVGAVAYFAQDVPPFGWLKANGAAVSRTIYANLFAAIGERYGRGDGRTTFNLPDLRGEFIRSWDDGRAIDRNRVLGSWQADEFRSHSHGIGVNRMSDTDRGSNPSTVSVDTVGQTDPAGGIETRPRNIALLACIKA</sequence>
<reference evidence="3" key="1">
    <citation type="submission" date="2023-05" db="EMBL/GenBank/DDBJ databases">
        <title>Cataloging the Phylogenetic Diversity of Human Bladder Bacteria.</title>
        <authorList>
            <person name="Du J."/>
        </authorList>
    </citation>
    <scope>NUCLEOTIDE SEQUENCE</scope>
    <source>
        <strain evidence="3">UMB1050</strain>
    </source>
</reference>
<dbReference type="Pfam" id="PF07484">
    <property type="entry name" value="Collar"/>
    <property type="match status" value="1"/>
</dbReference>
<organism evidence="3 4">
    <name type="scientific">Neisseria subflava</name>
    <dbReference type="NCBI Taxonomy" id="28449"/>
    <lineage>
        <taxon>Bacteria</taxon>
        <taxon>Pseudomonadati</taxon>
        <taxon>Pseudomonadota</taxon>
        <taxon>Betaproteobacteria</taxon>
        <taxon>Neisseriales</taxon>
        <taxon>Neisseriaceae</taxon>
        <taxon>Neisseria</taxon>
    </lineage>
</organism>
<dbReference type="SUPFAM" id="SSF88874">
    <property type="entry name" value="Receptor-binding domain of short tail fibre protein gp12"/>
    <property type="match status" value="1"/>
</dbReference>
<evidence type="ECO:0000313" key="4">
    <source>
        <dbReference type="Proteomes" id="UP001236303"/>
    </source>
</evidence>
<feature type="domain" description="Phage tail collar" evidence="2">
    <location>
        <begin position="375"/>
        <end position="432"/>
    </location>
</feature>
<evidence type="ECO:0000313" key="3">
    <source>
        <dbReference type="EMBL" id="MDK7241692.1"/>
    </source>
</evidence>
<accession>A0AAW6Y2H7</accession>
<proteinExistence type="predicted"/>
<feature type="region of interest" description="Disordered" evidence="1">
    <location>
        <begin position="461"/>
        <end position="493"/>
    </location>
</feature>